<keyword evidence="2" id="KW-0812">Transmembrane</keyword>
<sequence length="262" mass="27651">MSPKDSRNQRQNDNNQRKNPMVFISLITGLIIATAIGASVITAVILKQSSTGGNNSTASPTPTVAELPTTSPTPTVAASPTASPTPTVAETPTASPTPTVTESPTASPSGTAVSLLDTECLSSTPGVEQSLVKPREPKNIAIGGEALPEIAYLFSESSEPYPYISKSKAAGVSCVLNSKFRQLNLVVGINGKHLYARQDDKIVLDVSVDNKLIATKDLTITAKQVLNINVENARSVGIKASCLKENYNSYCPYVAFVEMSLR</sequence>
<gene>
    <name evidence="3" type="ORF">DP114_29980</name>
</gene>
<keyword evidence="2" id="KW-0472">Membrane</keyword>
<keyword evidence="4" id="KW-1185">Reference proteome</keyword>
<evidence type="ECO:0000313" key="4">
    <source>
        <dbReference type="Proteomes" id="UP000503129"/>
    </source>
</evidence>
<feature type="compositionally biased region" description="Polar residues" evidence="1">
    <location>
        <begin position="49"/>
        <end position="62"/>
    </location>
</feature>
<feature type="transmembrane region" description="Helical" evidence="2">
    <location>
        <begin position="21"/>
        <end position="46"/>
    </location>
</feature>
<evidence type="ECO:0000256" key="2">
    <source>
        <dbReference type="SAM" id="Phobius"/>
    </source>
</evidence>
<organism evidence="3 4">
    <name type="scientific">Brasilonema sennae CENA114</name>
    <dbReference type="NCBI Taxonomy" id="415709"/>
    <lineage>
        <taxon>Bacteria</taxon>
        <taxon>Bacillati</taxon>
        <taxon>Cyanobacteriota</taxon>
        <taxon>Cyanophyceae</taxon>
        <taxon>Nostocales</taxon>
        <taxon>Scytonemataceae</taxon>
        <taxon>Brasilonema</taxon>
        <taxon>Bromeliae group (in: Brasilonema)</taxon>
    </lineage>
</organism>
<name>A0A856MJL1_9CYAN</name>
<accession>A0A856MJL1</accession>
<dbReference type="EMBL" id="CP030118">
    <property type="protein sequence ID" value="QDL11565.1"/>
    <property type="molecule type" value="Genomic_DNA"/>
</dbReference>
<evidence type="ECO:0000256" key="1">
    <source>
        <dbReference type="SAM" id="MobiDB-lite"/>
    </source>
</evidence>
<dbReference type="Proteomes" id="UP000503129">
    <property type="component" value="Chromosome"/>
</dbReference>
<feature type="compositionally biased region" description="Low complexity" evidence="1">
    <location>
        <begin position="68"/>
        <end position="109"/>
    </location>
</feature>
<dbReference type="RefSeq" id="WP_171977825.1">
    <property type="nucleotide sequence ID" value="NZ_CAWOXK010000001.1"/>
</dbReference>
<dbReference type="AlphaFoldDB" id="A0A856MJL1"/>
<dbReference type="KEGG" id="bsen:DP114_29980"/>
<protein>
    <submittedName>
        <fullName evidence="3">Uncharacterized protein</fullName>
    </submittedName>
</protein>
<feature type="region of interest" description="Disordered" evidence="1">
    <location>
        <begin position="49"/>
        <end position="112"/>
    </location>
</feature>
<keyword evidence="2" id="KW-1133">Transmembrane helix</keyword>
<proteinExistence type="predicted"/>
<reference evidence="3 4" key="1">
    <citation type="submission" date="2018-06" db="EMBL/GenBank/DDBJ databases">
        <title>Comparative genomics of Brasilonema spp. strains.</title>
        <authorList>
            <person name="Alvarenga D.O."/>
            <person name="Fiore M.F."/>
            <person name="Varani A.M."/>
        </authorList>
    </citation>
    <scope>NUCLEOTIDE SEQUENCE [LARGE SCALE GENOMIC DNA]</scope>
    <source>
        <strain evidence="3 4">CENA114</strain>
    </source>
</reference>
<evidence type="ECO:0000313" key="3">
    <source>
        <dbReference type="EMBL" id="QDL11565.1"/>
    </source>
</evidence>